<dbReference type="RefSeq" id="WP_081163619.1">
    <property type="nucleotide sequence ID" value="NZ_LWBP01000089.1"/>
</dbReference>
<dbReference type="OrthoDB" id="978976at2"/>
<keyword evidence="2" id="KW-1185">Reference proteome</keyword>
<reference evidence="2" key="1">
    <citation type="submission" date="2016-04" db="EMBL/GenBank/DDBJ databases">
        <authorList>
            <person name="Chen L."/>
            <person name="Zhuang W."/>
            <person name="Wang G."/>
        </authorList>
    </citation>
    <scope>NUCLEOTIDE SEQUENCE [LARGE SCALE GENOMIC DNA]</scope>
    <source>
        <strain evidence="2">208</strain>
    </source>
</reference>
<gene>
    <name evidence="1" type="ORF">A4R26_16420</name>
</gene>
<proteinExistence type="predicted"/>
<evidence type="ECO:0008006" key="3">
    <source>
        <dbReference type="Google" id="ProtNLM"/>
    </source>
</evidence>
<organism evidence="1 2">
    <name type="scientific">Niastella populi</name>
    <dbReference type="NCBI Taxonomy" id="550983"/>
    <lineage>
        <taxon>Bacteria</taxon>
        <taxon>Pseudomonadati</taxon>
        <taxon>Bacteroidota</taxon>
        <taxon>Chitinophagia</taxon>
        <taxon>Chitinophagales</taxon>
        <taxon>Chitinophagaceae</taxon>
        <taxon>Niastella</taxon>
    </lineage>
</organism>
<protein>
    <recommendedName>
        <fullName evidence="3">HNH endonuclease 5 domain-containing protein</fullName>
    </recommendedName>
</protein>
<evidence type="ECO:0000313" key="2">
    <source>
        <dbReference type="Proteomes" id="UP000192276"/>
    </source>
</evidence>
<name>A0A1V9G298_9BACT</name>
<sequence>MNKRQCIFCGSKDLSREHIYSKWIFTILQAKEKVFKPSFHFIERSNANEYADNFSNDVSDGREIRYDDFTLKQVCNACNNGWMSELEVKVKNIFVDLLDNCLDINHISADDALTLSQWVILKTMLASLTTQQKIVFSTMAYRLIQKGIIPEGFIVEVTKMKYSNLNYMIGGPIVRKAFDISREELDFAIMNLYKACLQIGNIAFRVSFLRTEIPVFRKQIIRKLFVLYPYKSKMPFDKQPNEEIDYGEKLELPILSAQLAVHD</sequence>
<evidence type="ECO:0000313" key="1">
    <source>
        <dbReference type="EMBL" id="OQP64628.1"/>
    </source>
</evidence>
<dbReference type="AlphaFoldDB" id="A0A1V9G298"/>
<accession>A0A1V9G298</accession>
<comment type="caution">
    <text evidence="1">The sequence shown here is derived from an EMBL/GenBank/DDBJ whole genome shotgun (WGS) entry which is preliminary data.</text>
</comment>
<dbReference type="Proteomes" id="UP000192276">
    <property type="component" value="Unassembled WGS sequence"/>
</dbReference>
<dbReference type="EMBL" id="LWBP01000089">
    <property type="protein sequence ID" value="OQP64628.1"/>
    <property type="molecule type" value="Genomic_DNA"/>
</dbReference>